<keyword evidence="2" id="KW-0472">Membrane</keyword>
<sequence>MKGYSVHLLFHILATVVGVACGTAAALWLFDHMAVALWILLGALLLGILVLAAQALYIRGNPGERSRPRQARTGSAVRTGTRPDLPADIGQEPGTARSEPRNHR</sequence>
<feature type="transmembrane region" description="Helical" evidence="2">
    <location>
        <begin position="36"/>
        <end position="58"/>
    </location>
</feature>
<proteinExistence type="predicted"/>
<dbReference type="EMBL" id="QPJC01000005">
    <property type="protein sequence ID" value="RCW43940.1"/>
    <property type="molecule type" value="Genomic_DNA"/>
</dbReference>
<protein>
    <submittedName>
        <fullName evidence="3">Uncharacterized protein</fullName>
    </submittedName>
</protein>
<dbReference type="AlphaFoldDB" id="A0A368VQK8"/>
<keyword evidence="4" id="KW-1185">Reference proteome</keyword>
<keyword evidence="2" id="KW-0812">Transmembrane</keyword>
<evidence type="ECO:0000313" key="3">
    <source>
        <dbReference type="EMBL" id="RCW43940.1"/>
    </source>
</evidence>
<comment type="caution">
    <text evidence="3">The sequence shown here is derived from an EMBL/GenBank/DDBJ whole genome shotgun (WGS) entry which is preliminary data.</text>
</comment>
<keyword evidence="2" id="KW-1133">Transmembrane helix</keyword>
<accession>A0A368VQK8</accession>
<evidence type="ECO:0000313" key="4">
    <source>
        <dbReference type="Proteomes" id="UP000253495"/>
    </source>
</evidence>
<gene>
    <name evidence="3" type="ORF">DFQ14_10585</name>
</gene>
<dbReference type="PROSITE" id="PS51257">
    <property type="entry name" value="PROKAR_LIPOPROTEIN"/>
    <property type="match status" value="1"/>
</dbReference>
<name>A0A368VQK8_9ACTN</name>
<dbReference type="Proteomes" id="UP000253495">
    <property type="component" value="Unassembled WGS sequence"/>
</dbReference>
<feature type="region of interest" description="Disordered" evidence="1">
    <location>
        <begin position="61"/>
        <end position="104"/>
    </location>
</feature>
<reference evidence="3 4" key="1">
    <citation type="submission" date="2018-07" db="EMBL/GenBank/DDBJ databases">
        <title>Genomic Encyclopedia of Type Strains, Phase III (KMG-III): the genomes of soil and plant-associated and newly described type strains.</title>
        <authorList>
            <person name="Whitman W."/>
        </authorList>
    </citation>
    <scope>NUCLEOTIDE SEQUENCE [LARGE SCALE GENOMIC DNA]</scope>
    <source>
        <strain evidence="3 4">CECT 8575</strain>
    </source>
</reference>
<evidence type="ECO:0000256" key="2">
    <source>
        <dbReference type="SAM" id="Phobius"/>
    </source>
</evidence>
<feature type="transmembrane region" description="Helical" evidence="2">
    <location>
        <begin position="7"/>
        <end position="30"/>
    </location>
</feature>
<dbReference type="RefSeq" id="WP_114452948.1">
    <property type="nucleotide sequence ID" value="NZ_QPJC01000005.1"/>
</dbReference>
<evidence type="ECO:0000256" key="1">
    <source>
        <dbReference type="SAM" id="MobiDB-lite"/>
    </source>
</evidence>
<organism evidence="3 4">
    <name type="scientific">Halopolyspora algeriensis</name>
    <dbReference type="NCBI Taxonomy" id="1500506"/>
    <lineage>
        <taxon>Bacteria</taxon>
        <taxon>Bacillati</taxon>
        <taxon>Actinomycetota</taxon>
        <taxon>Actinomycetes</taxon>
        <taxon>Actinomycetes incertae sedis</taxon>
        <taxon>Halopolyspora</taxon>
    </lineage>
</organism>